<name>A0A4Y5YSQ7_9MICO</name>
<dbReference type="InterPro" id="IPR011009">
    <property type="entry name" value="Kinase-like_dom_sf"/>
</dbReference>
<dbReference type="AlphaFoldDB" id="A0A4Y5YSQ7"/>
<dbReference type="OrthoDB" id="3680308at2"/>
<evidence type="ECO:0000313" key="2">
    <source>
        <dbReference type="Proteomes" id="UP000316125"/>
    </source>
</evidence>
<gene>
    <name evidence="1" type="ORF">FIV50_13080</name>
</gene>
<protein>
    <submittedName>
        <fullName evidence="1">Aminoglycoside phosphotransferase</fullName>
    </submittedName>
</protein>
<organism evidence="1 2">
    <name type="scientific">Microbacterium foliorum</name>
    <dbReference type="NCBI Taxonomy" id="104336"/>
    <lineage>
        <taxon>Bacteria</taxon>
        <taxon>Bacillati</taxon>
        <taxon>Actinomycetota</taxon>
        <taxon>Actinomycetes</taxon>
        <taxon>Micrococcales</taxon>
        <taxon>Microbacteriaceae</taxon>
        <taxon>Microbacterium</taxon>
    </lineage>
</organism>
<dbReference type="EMBL" id="CP041040">
    <property type="protein sequence ID" value="QDE35638.1"/>
    <property type="molecule type" value="Genomic_DNA"/>
</dbReference>
<evidence type="ECO:0000313" key="1">
    <source>
        <dbReference type="EMBL" id="QDE35638.1"/>
    </source>
</evidence>
<dbReference type="RefSeq" id="WP_140037811.1">
    <property type="nucleotide sequence ID" value="NZ_CP041040.1"/>
</dbReference>
<keyword evidence="1" id="KW-0808">Transferase</keyword>
<dbReference type="SUPFAM" id="SSF56112">
    <property type="entry name" value="Protein kinase-like (PK-like)"/>
    <property type="match status" value="1"/>
</dbReference>
<dbReference type="Proteomes" id="UP000316125">
    <property type="component" value="Chromosome"/>
</dbReference>
<reference evidence="1 2" key="1">
    <citation type="submission" date="2019-06" db="EMBL/GenBank/DDBJ databases">
        <title>Complete genome of Microbacterium foliorum M2.</title>
        <authorList>
            <person name="Cao G."/>
        </authorList>
    </citation>
    <scope>NUCLEOTIDE SEQUENCE [LARGE SCALE GENOMIC DNA]</scope>
    <source>
        <strain evidence="1 2">M2</strain>
    </source>
</reference>
<accession>A0A4Y5YSQ7</accession>
<sequence length="292" mass="32325">MTTVDTAASASTALRMALRTAHSRSLADLGLSAIGRARFGWRDRSIGSVVERAGGRYWLRVVWSARGRARGAWWTGNQEASRIDGVAKPRLLDVRAWEEGPLVYRAELMTLLPGRACATDAVLVGAPGLDESWWGELEHNLEALSEVSTDRMVLDPEIMRRRISVFFGLEMDIDSGDWAPSHGDLHWNNIHRDPFAIADWEAWGLAPRGYDAAFLLGHSLAVPHVADQIARRFRRDLESEGGIVSQLYVMTKLLTRADAGEHEHLVPALHRHVGRLLGTRVPLARASSSVTT</sequence>
<proteinExistence type="predicted"/>
<dbReference type="GO" id="GO:0016740">
    <property type="term" value="F:transferase activity"/>
    <property type="evidence" value="ECO:0007669"/>
    <property type="project" value="UniProtKB-KW"/>
</dbReference>